<dbReference type="EMBL" id="KZ451999">
    <property type="protein sequence ID" value="PKA53176.1"/>
    <property type="molecule type" value="Genomic_DNA"/>
</dbReference>
<evidence type="ECO:0000256" key="3">
    <source>
        <dbReference type="ARBA" id="ARBA00022525"/>
    </source>
</evidence>
<sequence>MGSSTDRLLVLLLSSSLFALALGFHRGGGAEEEVRVIAMATLGAPRDVESSQNSAETEDLARFAVEEHNKKESALLEFARVVKAKEQVVAGTLHHLTLEAIDAGKKKLYEAKVWVKPWLNHKELQEFKQAGGGESVGFTSADLGCKRGGHEPGWKAIPTHDPVVQDAANHAVKAIQDRSNSLAAYVLLEIQHAKAEVIDGFAKFDLLLKLRRGQKEEKFRVEVHKNLEGTFLLNQMQQEH</sequence>
<dbReference type="FunFam" id="3.10.450.10:FF:000011">
    <property type="entry name" value="Cysteine proteinase inhibitor"/>
    <property type="match status" value="1"/>
</dbReference>
<dbReference type="InterPro" id="IPR000010">
    <property type="entry name" value="Cystatin_dom"/>
</dbReference>
<dbReference type="InterPro" id="IPR018073">
    <property type="entry name" value="Prot_inh_cystat_CS"/>
</dbReference>
<dbReference type="PANTHER" id="PTHR11413">
    <property type="entry name" value="CYSTATIN FAMILY MEMBER"/>
    <property type="match status" value="1"/>
</dbReference>
<dbReference type="CDD" id="cd00042">
    <property type="entry name" value="CY"/>
    <property type="match status" value="1"/>
</dbReference>
<feature type="domain" description="Cystatin" evidence="11">
    <location>
        <begin position="40"/>
        <end position="130"/>
    </location>
</feature>
<feature type="signal peptide" evidence="10">
    <location>
        <begin position="1"/>
        <end position="23"/>
    </location>
</feature>
<reference evidence="12 13" key="1">
    <citation type="journal article" date="2017" name="Nature">
        <title>The Apostasia genome and the evolution of orchids.</title>
        <authorList>
            <person name="Zhang G.Q."/>
            <person name="Liu K.W."/>
            <person name="Li Z."/>
            <person name="Lohaus R."/>
            <person name="Hsiao Y.Y."/>
            <person name="Niu S.C."/>
            <person name="Wang J.Y."/>
            <person name="Lin Y.C."/>
            <person name="Xu Q."/>
            <person name="Chen L.J."/>
            <person name="Yoshida K."/>
            <person name="Fujiwara S."/>
            <person name="Wang Z.W."/>
            <person name="Zhang Y.Q."/>
            <person name="Mitsuda N."/>
            <person name="Wang M."/>
            <person name="Liu G.H."/>
            <person name="Pecoraro L."/>
            <person name="Huang H.X."/>
            <person name="Xiao X.J."/>
            <person name="Lin M."/>
            <person name="Wu X.Y."/>
            <person name="Wu W.L."/>
            <person name="Chen Y.Y."/>
            <person name="Chang S.B."/>
            <person name="Sakamoto S."/>
            <person name="Ohme-Takagi M."/>
            <person name="Yagi M."/>
            <person name="Zeng S.J."/>
            <person name="Shen C.Y."/>
            <person name="Yeh C.M."/>
            <person name="Luo Y.B."/>
            <person name="Tsai W.C."/>
            <person name="Van de Peer Y."/>
            <person name="Liu Z.J."/>
        </authorList>
    </citation>
    <scope>NUCLEOTIDE SEQUENCE [LARGE SCALE GENOMIC DNA]</scope>
    <source>
        <strain evidence="13">cv. Shenzhen</strain>
        <tissue evidence="12">Stem</tissue>
    </source>
</reference>
<evidence type="ECO:0000256" key="10">
    <source>
        <dbReference type="RuleBase" id="RU362130"/>
    </source>
</evidence>
<organism evidence="12 13">
    <name type="scientific">Apostasia shenzhenica</name>
    <dbReference type="NCBI Taxonomy" id="1088818"/>
    <lineage>
        <taxon>Eukaryota</taxon>
        <taxon>Viridiplantae</taxon>
        <taxon>Streptophyta</taxon>
        <taxon>Embryophyta</taxon>
        <taxon>Tracheophyta</taxon>
        <taxon>Spermatophyta</taxon>
        <taxon>Magnoliopsida</taxon>
        <taxon>Liliopsida</taxon>
        <taxon>Asparagales</taxon>
        <taxon>Orchidaceae</taxon>
        <taxon>Apostasioideae</taxon>
        <taxon>Apostasia</taxon>
    </lineage>
</organism>
<dbReference type="STRING" id="1088818.A0A2I0ACD0"/>
<evidence type="ECO:0000256" key="6">
    <source>
        <dbReference type="ARBA" id="ARBA00022729"/>
    </source>
</evidence>
<keyword evidence="13" id="KW-1185">Reference proteome</keyword>
<dbReference type="GO" id="GO:0005576">
    <property type="term" value="C:extracellular region"/>
    <property type="evidence" value="ECO:0007669"/>
    <property type="project" value="UniProtKB-SubCell"/>
</dbReference>
<dbReference type="Gene3D" id="3.10.450.10">
    <property type="match status" value="2"/>
</dbReference>
<dbReference type="GO" id="GO:0009409">
    <property type="term" value="P:response to cold"/>
    <property type="evidence" value="ECO:0007669"/>
    <property type="project" value="UniProtKB-ARBA"/>
</dbReference>
<dbReference type="GO" id="GO:0006952">
    <property type="term" value="P:defense response"/>
    <property type="evidence" value="ECO:0007669"/>
    <property type="project" value="UniProtKB-KW"/>
</dbReference>
<dbReference type="OrthoDB" id="1908104at2759"/>
<dbReference type="AlphaFoldDB" id="A0A2I0ACD0"/>
<dbReference type="GO" id="GO:0006972">
    <property type="term" value="P:hyperosmotic response"/>
    <property type="evidence" value="ECO:0007669"/>
    <property type="project" value="UniProtKB-ARBA"/>
</dbReference>
<evidence type="ECO:0000256" key="1">
    <source>
        <dbReference type="ARBA" id="ARBA00004613"/>
    </source>
</evidence>
<name>A0A2I0ACD0_9ASPA</name>
<keyword evidence="7" id="KW-0677">Repeat</keyword>
<protein>
    <recommendedName>
        <fullName evidence="10">Cysteine proteinase inhibitor</fullName>
    </recommendedName>
</protein>
<feature type="chain" id="PRO_5013987304" description="Cysteine proteinase inhibitor" evidence="10">
    <location>
        <begin position="24"/>
        <end position="240"/>
    </location>
</feature>
<dbReference type="GO" id="GO:0009414">
    <property type="term" value="P:response to water deprivation"/>
    <property type="evidence" value="ECO:0007669"/>
    <property type="project" value="UniProtKB-ARBA"/>
</dbReference>
<evidence type="ECO:0000256" key="7">
    <source>
        <dbReference type="ARBA" id="ARBA00022737"/>
    </source>
</evidence>
<keyword evidence="5 10" id="KW-0789">Thiol protease inhibitor</keyword>
<evidence type="ECO:0000256" key="2">
    <source>
        <dbReference type="ARBA" id="ARBA00007233"/>
    </source>
</evidence>
<gene>
    <name evidence="12" type="ORF">AXF42_Ash009906</name>
</gene>
<evidence type="ECO:0000256" key="5">
    <source>
        <dbReference type="ARBA" id="ARBA00022704"/>
    </source>
</evidence>
<keyword evidence="4 10" id="KW-0646">Protease inhibitor</keyword>
<proteinExistence type="inferred from homology"/>
<keyword evidence="8" id="KW-0611">Plant defense</keyword>
<comment type="function">
    <text evidence="9">Specific inhibitor of cysteine proteinases. Probably involved in the regulation of endogenous processes and in defense against pests and pathogens.</text>
</comment>
<dbReference type="PANTHER" id="PTHR11413:SF103">
    <property type="entry name" value="CYSTEINE PROTEINASE INHIBITOR 12"/>
    <property type="match status" value="1"/>
</dbReference>
<dbReference type="PROSITE" id="PS00287">
    <property type="entry name" value="CYSTATIN"/>
    <property type="match status" value="1"/>
</dbReference>
<evidence type="ECO:0000256" key="4">
    <source>
        <dbReference type="ARBA" id="ARBA00022690"/>
    </source>
</evidence>
<accession>A0A2I0ACD0</accession>
<dbReference type="Pfam" id="PF16845">
    <property type="entry name" value="SQAPI"/>
    <property type="match status" value="1"/>
</dbReference>
<evidence type="ECO:0000259" key="11">
    <source>
        <dbReference type="SMART" id="SM00043"/>
    </source>
</evidence>
<comment type="subcellular location">
    <subcellularLocation>
        <location evidence="1">Secreted</location>
    </subcellularLocation>
</comment>
<dbReference type="Proteomes" id="UP000236161">
    <property type="component" value="Unassembled WGS sequence"/>
</dbReference>
<dbReference type="InterPro" id="IPR027214">
    <property type="entry name" value="Cystatin"/>
</dbReference>
<keyword evidence="3" id="KW-0964">Secreted</keyword>
<dbReference type="GO" id="GO:0004869">
    <property type="term" value="F:cysteine-type endopeptidase inhibitor activity"/>
    <property type="evidence" value="ECO:0007669"/>
    <property type="project" value="UniProtKB-KW"/>
</dbReference>
<evidence type="ECO:0000256" key="8">
    <source>
        <dbReference type="ARBA" id="ARBA00022821"/>
    </source>
</evidence>
<evidence type="ECO:0000313" key="12">
    <source>
        <dbReference type="EMBL" id="PKA53176.1"/>
    </source>
</evidence>
<evidence type="ECO:0000313" key="13">
    <source>
        <dbReference type="Proteomes" id="UP000236161"/>
    </source>
</evidence>
<evidence type="ECO:0000256" key="9">
    <source>
        <dbReference type="ARBA" id="ARBA00037320"/>
    </source>
</evidence>
<dbReference type="SMART" id="SM00043">
    <property type="entry name" value="CY"/>
    <property type="match status" value="1"/>
</dbReference>
<dbReference type="FunFam" id="3.10.450.10:FF:000013">
    <property type="entry name" value="Cysteine proteinase inhibitor"/>
    <property type="match status" value="1"/>
</dbReference>
<dbReference type="SUPFAM" id="SSF54403">
    <property type="entry name" value="Cystatin/monellin"/>
    <property type="match status" value="2"/>
</dbReference>
<keyword evidence="6 10" id="KW-0732">Signal</keyword>
<comment type="similarity">
    <text evidence="2 10">Belongs to the cystatin family. Phytocystatin subfamily.</text>
</comment>
<dbReference type="InterPro" id="IPR046350">
    <property type="entry name" value="Cystatin_sf"/>
</dbReference>